<dbReference type="RefSeq" id="WP_281804965.1">
    <property type="nucleotide sequence ID" value="NZ_BSEC01000001.1"/>
</dbReference>
<accession>A0A9W6LTR5</accession>
<protein>
    <submittedName>
        <fullName evidence="3">Uncharacterized protein</fullName>
    </submittedName>
</protein>
<comment type="caution">
    <text evidence="3">The sequence shown here is derived from an EMBL/GenBank/DDBJ whole genome shotgun (WGS) entry which is preliminary data.</text>
</comment>
<evidence type="ECO:0000256" key="2">
    <source>
        <dbReference type="SAM" id="SignalP"/>
    </source>
</evidence>
<evidence type="ECO:0000256" key="1">
    <source>
        <dbReference type="SAM" id="MobiDB-lite"/>
    </source>
</evidence>
<dbReference type="AlphaFoldDB" id="A0A9W6LTR5"/>
<feature type="signal peptide" evidence="2">
    <location>
        <begin position="1"/>
        <end position="26"/>
    </location>
</feature>
<sequence>MSLLRPSLVAAGLLAAALAGASAAQAGGPNVAVCLALQNEFGKCVNNYQRQPRRGWDGGGYDRGYGGGGYGGGYGGRPGGGYGGQWGDDGDGWRRPRPQRGGDAAAACQGWLIQMKAANCF</sequence>
<gene>
    <name evidence="3" type="ORF">LMG27198_37680</name>
</gene>
<reference evidence="3" key="1">
    <citation type="journal article" date="2023" name="Int. J. Syst. Evol. Microbiol.">
        <title>Methylocystis iwaonis sp. nov., a type II methane-oxidizing bacterium from surface soil of a rice paddy field in Japan, and emended description of the genus Methylocystis (ex Whittenbury et al. 1970) Bowman et al. 1993.</title>
        <authorList>
            <person name="Kaise H."/>
            <person name="Sawadogo J.B."/>
            <person name="Alam M.S."/>
            <person name="Ueno C."/>
            <person name="Dianou D."/>
            <person name="Shinjo R."/>
            <person name="Asakawa S."/>
        </authorList>
    </citation>
    <scope>NUCLEOTIDE SEQUENCE</scope>
    <source>
        <strain evidence="3">LMG27198</strain>
    </source>
</reference>
<evidence type="ECO:0000313" key="4">
    <source>
        <dbReference type="Proteomes" id="UP001144323"/>
    </source>
</evidence>
<dbReference type="EMBL" id="BSEC01000001">
    <property type="protein sequence ID" value="GLI94776.1"/>
    <property type="molecule type" value="Genomic_DNA"/>
</dbReference>
<organism evidence="3 4">
    <name type="scientific">Methylocystis echinoides</name>
    <dbReference type="NCBI Taxonomy" id="29468"/>
    <lineage>
        <taxon>Bacteria</taxon>
        <taxon>Pseudomonadati</taxon>
        <taxon>Pseudomonadota</taxon>
        <taxon>Alphaproteobacteria</taxon>
        <taxon>Hyphomicrobiales</taxon>
        <taxon>Methylocystaceae</taxon>
        <taxon>Methylocystis</taxon>
    </lineage>
</organism>
<feature type="region of interest" description="Disordered" evidence="1">
    <location>
        <begin position="81"/>
        <end position="103"/>
    </location>
</feature>
<proteinExistence type="predicted"/>
<keyword evidence="2" id="KW-0732">Signal</keyword>
<name>A0A9W6LTR5_9HYPH</name>
<dbReference type="Proteomes" id="UP001144323">
    <property type="component" value="Unassembled WGS sequence"/>
</dbReference>
<evidence type="ECO:0000313" key="3">
    <source>
        <dbReference type="EMBL" id="GLI94776.1"/>
    </source>
</evidence>
<keyword evidence="4" id="KW-1185">Reference proteome</keyword>
<feature type="chain" id="PRO_5040964102" evidence="2">
    <location>
        <begin position="27"/>
        <end position="121"/>
    </location>
</feature>